<comment type="caution">
    <text evidence="1">The sequence shown here is derived from an EMBL/GenBank/DDBJ whole genome shotgun (WGS) entry which is preliminary data.</text>
</comment>
<dbReference type="InterPro" id="IPR031485">
    <property type="entry name" value="CBP_BcsS"/>
</dbReference>
<reference evidence="2" key="1">
    <citation type="journal article" date="2019" name="Int. J. Syst. Evol. Microbiol.">
        <title>The Global Catalogue of Microorganisms (GCM) 10K type strain sequencing project: providing services to taxonomists for standard genome sequencing and annotation.</title>
        <authorList>
            <consortium name="The Broad Institute Genomics Platform"/>
            <consortium name="The Broad Institute Genome Sequencing Center for Infectious Disease"/>
            <person name="Wu L."/>
            <person name="Ma J."/>
        </authorList>
    </citation>
    <scope>NUCLEOTIDE SEQUENCE [LARGE SCALE GENOMIC DNA]</scope>
    <source>
        <strain evidence="2">CCUG 43117</strain>
    </source>
</reference>
<sequence length="252" mass="27577">MAYGWGLAWAVPLVAVLTAGPAGGVFAQEAETEAEAEERAALSTVLFGSLEAGPAKTFVSLGMKKALTGSLSGSGFRTLLKVGGAQEQAQRQRPHGVAYKSESQALIGYEWRIGDTFLSLYAGSDHEGEQRELRNGLLYRNRYGARIQGDLWMTPQPGTMLHAGAYASTLDHRRWGRVAPGWLLPRGWLSQDVYAGPEVEAYRAGDYTKLRLGLHLTGLRLFGVVWRLSGGWQRTSDRPSEAYATLGVHWLR</sequence>
<evidence type="ECO:0000313" key="1">
    <source>
        <dbReference type="EMBL" id="MFC5505915.1"/>
    </source>
</evidence>
<accession>A0ABW0P0A5</accession>
<organism evidence="1 2">
    <name type="scientific">Bosea massiliensis</name>
    <dbReference type="NCBI Taxonomy" id="151419"/>
    <lineage>
        <taxon>Bacteria</taxon>
        <taxon>Pseudomonadati</taxon>
        <taxon>Pseudomonadota</taxon>
        <taxon>Alphaproteobacteria</taxon>
        <taxon>Hyphomicrobiales</taxon>
        <taxon>Boseaceae</taxon>
        <taxon>Bosea</taxon>
    </lineage>
</organism>
<gene>
    <name evidence="1" type="primary">bcsS</name>
    <name evidence="1" type="ORF">ACFPN9_11660</name>
</gene>
<dbReference type="Pfam" id="PF17036">
    <property type="entry name" value="CBP_BcsS"/>
    <property type="match status" value="1"/>
</dbReference>
<protein>
    <submittedName>
        <fullName evidence="1">Cellulose biosynthesis protein BcsS</fullName>
    </submittedName>
</protein>
<dbReference type="Proteomes" id="UP001596060">
    <property type="component" value="Unassembled WGS sequence"/>
</dbReference>
<name>A0ABW0P0A5_9HYPH</name>
<keyword evidence="2" id="KW-1185">Reference proteome</keyword>
<proteinExistence type="predicted"/>
<evidence type="ECO:0000313" key="2">
    <source>
        <dbReference type="Proteomes" id="UP001596060"/>
    </source>
</evidence>
<dbReference type="EMBL" id="JBHSLU010000026">
    <property type="protein sequence ID" value="MFC5505915.1"/>
    <property type="molecule type" value="Genomic_DNA"/>
</dbReference>
<dbReference type="RefSeq" id="WP_066721856.1">
    <property type="nucleotide sequence ID" value="NZ_JBHSLU010000026.1"/>
</dbReference>